<dbReference type="Gene3D" id="3.90.1480.20">
    <property type="entry name" value="Glycosyl transferase family 29"/>
    <property type="match status" value="1"/>
</dbReference>
<dbReference type="InterPro" id="IPR001675">
    <property type="entry name" value="Glyco_trans_29"/>
</dbReference>
<evidence type="ECO:0000256" key="7">
    <source>
        <dbReference type="ARBA" id="ARBA00022679"/>
    </source>
</evidence>
<dbReference type="GO" id="GO:0032580">
    <property type="term" value="C:Golgi cisterna membrane"/>
    <property type="evidence" value="ECO:0007669"/>
    <property type="project" value="UniProtKB-SubCell"/>
</dbReference>
<reference evidence="22" key="1">
    <citation type="submission" date="2015-11" db="EMBL/GenBank/DDBJ databases">
        <title>De novo transcriptome assembly of four potential Pierce s Disease insect vectors from Arizona vineyards.</title>
        <authorList>
            <person name="Tassone E.E."/>
        </authorList>
    </citation>
    <scope>NUCLEOTIDE SEQUENCE</scope>
</reference>
<dbReference type="PANTHER" id="PTHR46059:SF1">
    <property type="entry name" value="BETA-GALACTOSIDE ALPHA-2,6-SIALYLTRANSFERASE"/>
    <property type="match status" value="1"/>
</dbReference>
<keyword evidence="11" id="KW-0333">Golgi apparatus</keyword>
<evidence type="ECO:0000256" key="15">
    <source>
        <dbReference type="ARBA" id="ARBA00034249"/>
    </source>
</evidence>
<dbReference type="GO" id="GO:0003835">
    <property type="term" value="F:beta-galactoside alpha-2,6-sialyltransferase activity"/>
    <property type="evidence" value="ECO:0007669"/>
    <property type="project" value="UniProtKB-EC"/>
</dbReference>
<evidence type="ECO:0000256" key="21">
    <source>
        <dbReference type="SAM" id="Phobius"/>
    </source>
</evidence>
<keyword evidence="5" id="KW-0964">Secreted</keyword>
<name>A0A1B6KAB9_9HEMI</name>
<keyword evidence="14" id="KW-0325">Glycoprotein</keyword>
<dbReference type="CDD" id="cd23968">
    <property type="entry name" value="GT29_ST6GAL1_2"/>
    <property type="match status" value="1"/>
</dbReference>
<dbReference type="FunFam" id="3.90.1480.20:FF:000012">
    <property type="entry name" value="ST6 beta-galactoside alpha-2,6-sialyltransferase 1"/>
    <property type="match status" value="1"/>
</dbReference>
<comment type="catalytic activity">
    <reaction evidence="15">
        <text>a beta-D-galactoside + CMP-N-acetyl-beta-neuraminate = an N-acetyl-alpha-neuraminyl-(2-&gt;6)-beta-D-galactosyl derivative + CMP + H(+)</text>
        <dbReference type="Rhea" id="RHEA:52104"/>
        <dbReference type="ChEBI" id="CHEBI:15378"/>
        <dbReference type="ChEBI" id="CHEBI:28034"/>
        <dbReference type="ChEBI" id="CHEBI:57812"/>
        <dbReference type="ChEBI" id="CHEBI:60377"/>
        <dbReference type="ChEBI" id="CHEBI:136398"/>
        <dbReference type="EC" id="2.4.3.1"/>
    </reaction>
</comment>
<evidence type="ECO:0000256" key="18">
    <source>
        <dbReference type="ARBA" id="ARBA00076526"/>
    </source>
</evidence>
<evidence type="ECO:0000256" key="9">
    <source>
        <dbReference type="ARBA" id="ARBA00022968"/>
    </source>
</evidence>
<keyword evidence="10 21" id="KW-1133">Transmembrane helix</keyword>
<dbReference type="PANTHER" id="PTHR46059">
    <property type="entry name" value="BETA-GALACTOSIDE ALPHA-2,6-SIALYLTRANSFERASE"/>
    <property type="match status" value="1"/>
</dbReference>
<feature type="transmembrane region" description="Helical" evidence="21">
    <location>
        <begin position="6"/>
        <end position="27"/>
    </location>
</feature>
<keyword evidence="8 21" id="KW-0812">Transmembrane</keyword>
<dbReference type="EMBL" id="GEBQ01031597">
    <property type="protein sequence ID" value="JAT08380.1"/>
    <property type="molecule type" value="Transcribed_RNA"/>
</dbReference>
<keyword evidence="13" id="KW-1015">Disulfide bond</keyword>
<evidence type="ECO:0000256" key="10">
    <source>
        <dbReference type="ARBA" id="ARBA00022989"/>
    </source>
</evidence>
<organism evidence="22">
    <name type="scientific">Graphocephala atropunctata</name>
    <dbReference type="NCBI Taxonomy" id="36148"/>
    <lineage>
        <taxon>Eukaryota</taxon>
        <taxon>Metazoa</taxon>
        <taxon>Ecdysozoa</taxon>
        <taxon>Arthropoda</taxon>
        <taxon>Hexapoda</taxon>
        <taxon>Insecta</taxon>
        <taxon>Pterygota</taxon>
        <taxon>Neoptera</taxon>
        <taxon>Paraneoptera</taxon>
        <taxon>Hemiptera</taxon>
        <taxon>Auchenorrhyncha</taxon>
        <taxon>Membracoidea</taxon>
        <taxon>Cicadellidae</taxon>
        <taxon>Cicadellinae</taxon>
        <taxon>Cicadellini</taxon>
        <taxon>Graphocephala</taxon>
    </lineage>
</organism>
<keyword evidence="6" id="KW-0328">Glycosyltransferase</keyword>
<keyword evidence="12 21" id="KW-0472">Membrane</keyword>
<evidence type="ECO:0000313" key="22">
    <source>
        <dbReference type="EMBL" id="JAT08380.1"/>
    </source>
</evidence>
<dbReference type="GO" id="GO:0005576">
    <property type="term" value="C:extracellular region"/>
    <property type="evidence" value="ECO:0007669"/>
    <property type="project" value="UniProtKB-SubCell"/>
</dbReference>
<comment type="similarity">
    <text evidence="4">Belongs to the glycosyltransferase 29 family.</text>
</comment>
<dbReference type="GO" id="GO:0097503">
    <property type="term" value="P:sialylation"/>
    <property type="evidence" value="ECO:0007669"/>
    <property type="project" value="TreeGrafter"/>
</dbReference>
<evidence type="ECO:0000256" key="2">
    <source>
        <dbReference type="ARBA" id="ARBA00004613"/>
    </source>
</evidence>
<dbReference type="EC" id="2.4.3.1" evidence="16"/>
<evidence type="ECO:0000256" key="13">
    <source>
        <dbReference type="ARBA" id="ARBA00023157"/>
    </source>
</evidence>
<evidence type="ECO:0000256" key="20">
    <source>
        <dbReference type="ARBA" id="ARBA00080062"/>
    </source>
</evidence>
<evidence type="ECO:0000256" key="16">
    <source>
        <dbReference type="ARBA" id="ARBA00034329"/>
    </source>
</evidence>
<evidence type="ECO:0000256" key="1">
    <source>
        <dbReference type="ARBA" id="ARBA00004447"/>
    </source>
</evidence>
<evidence type="ECO:0000256" key="6">
    <source>
        <dbReference type="ARBA" id="ARBA00022676"/>
    </source>
</evidence>
<keyword evidence="7" id="KW-0808">Transferase</keyword>
<dbReference type="Pfam" id="PF00777">
    <property type="entry name" value="Glyco_transf_29"/>
    <property type="match status" value="1"/>
</dbReference>
<dbReference type="InterPro" id="IPR038578">
    <property type="entry name" value="GT29-like_sf"/>
</dbReference>
<evidence type="ECO:0000256" key="8">
    <source>
        <dbReference type="ARBA" id="ARBA00022692"/>
    </source>
</evidence>
<dbReference type="AlphaFoldDB" id="A0A1B6KAB9"/>
<keyword evidence="9" id="KW-0735">Signal-anchor</keyword>
<evidence type="ECO:0000256" key="3">
    <source>
        <dbReference type="ARBA" id="ARBA00004922"/>
    </source>
</evidence>
<evidence type="ECO:0000256" key="5">
    <source>
        <dbReference type="ARBA" id="ARBA00022525"/>
    </source>
</evidence>
<comment type="subcellular location">
    <subcellularLocation>
        <location evidence="1">Golgi apparatus</location>
        <location evidence="1">Golgi stack membrane</location>
        <topology evidence="1">Single-pass type II membrane protein</topology>
    </subcellularLocation>
    <subcellularLocation>
        <location evidence="2">Secreted</location>
    </subcellularLocation>
</comment>
<gene>
    <name evidence="22" type="ORF">g.4132</name>
</gene>
<evidence type="ECO:0000256" key="19">
    <source>
        <dbReference type="ARBA" id="ARBA00076676"/>
    </source>
</evidence>
<evidence type="ECO:0000256" key="17">
    <source>
        <dbReference type="ARBA" id="ARBA00069321"/>
    </source>
</evidence>
<accession>A0A1B6KAB9</accession>
<evidence type="ECO:0000256" key="11">
    <source>
        <dbReference type="ARBA" id="ARBA00023034"/>
    </source>
</evidence>
<protein>
    <recommendedName>
        <fullName evidence="17">Beta-galactoside alpha-2,6-sialyltransferase 1</fullName>
        <ecNumber evidence="16">2.4.3.1</ecNumber>
    </recommendedName>
    <alternativeName>
        <fullName evidence="20">CMP-N-acetylneuraminate-beta-galactosamide-alpha-2,6-sialyltransferase 1</fullName>
    </alternativeName>
    <alternativeName>
        <fullName evidence="19">ST6Gal I</fullName>
    </alternativeName>
    <alternativeName>
        <fullName evidence="18">Sialyltransferase 1</fullName>
    </alternativeName>
</protein>
<evidence type="ECO:0000256" key="12">
    <source>
        <dbReference type="ARBA" id="ARBA00023136"/>
    </source>
</evidence>
<sequence>MKAIAVSVWIFINLVFFGMCGYIYLLWSQYWHYISKHQQHSNDLVRKSDNRPLVDYFQDTIQLDEHIEHLPQDINWGHQKTTPVIVRRKSKPRFTKIRFTDPPSAALPCGPQCNSSNKLTAFKNQLIVRLRRVLHEESNVFKSRADNPYSVSYSGRRGVSAGTSPQKLVCDLYRSLPRVHTITGQSKAFAGTELGRAIPPAPLFAVNERYNNCAIITNAASFIGSKLGPLIDSHDLVLRFNHAPTAGYEADVGSKTSIRILNSQVVSKPQFHFLDSEMYQGLRLLAWDPSNYTSSLYQWRQKPDFDVFSPYMTHRQLYPETPLYMVDPRDLWRLWDFLQARTPARIRRNPPSSGFLGLALLLPHCSYVNLFEYVPSMRLTKRCHYFDDNEDASCTFGVWHPLAAEKLLALSLNTAPDKTVFQTGYITVPGYQTWGC</sequence>
<comment type="pathway">
    <text evidence="3">Protein modification; protein glycosylation.</text>
</comment>
<proteinExistence type="inferred from homology"/>
<evidence type="ECO:0000256" key="14">
    <source>
        <dbReference type="ARBA" id="ARBA00023180"/>
    </source>
</evidence>
<evidence type="ECO:0000256" key="4">
    <source>
        <dbReference type="ARBA" id="ARBA00006003"/>
    </source>
</evidence>